<evidence type="ECO:0000256" key="2">
    <source>
        <dbReference type="ARBA" id="ARBA00022448"/>
    </source>
</evidence>
<gene>
    <name evidence="6" type="ORF">HPB52_013364</name>
</gene>
<name>A0A9D4TA86_RHISA</name>
<dbReference type="Proteomes" id="UP000821837">
    <property type="component" value="Chromosome 1"/>
</dbReference>
<evidence type="ECO:0000313" key="6">
    <source>
        <dbReference type="EMBL" id="KAH7983658.1"/>
    </source>
</evidence>
<proteinExistence type="predicted"/>
<protein>
    <submittedName>
        <fullName evidence="6">Uncharacterized protein</fullName>
    </submittedName>
</protein>
<dbReference type="Pfam" id="PF13513">
    <property type="entry name" value="HEAT_EZ"/>
    <property type="match status" value="2"/>
</dbReference>
<dbReference type="SUPFAM" id="SSF48371">
    <property type="entry name" value="ARM repeat"/>
    <property type="match status" value="2"/>
</dbReference>
<dbReference type="InterPro" id="IPR016024">
    <property type="entry name" value="ARM-type_fold"/>
</dbReference>
<keyword evidence="3" id="KW-0963">Cytoplasm</keyword>
<keyword evidence="7" id="KW-1185">Reference proteome</keyword>
<evidence type="ECO:0000256" key="1">
    <source>
        <dbReference type="ARBA" id="ARBA00004496"/>
    </source>
</evidence>
<sequence>MISSRSVGFQFVEKSDPLSSVWEPQERRLWKIVKLLRDSLSYSETRSLTAERKVKKLGECADFNNYMVYILTALEFQYEAAPKRGELVLRKYASARSGALPLRVTVHDPLVLITAALRYFIMTQSEIDLTQWPELLPRLGELLDLQNDRICHDTLAALHKICRNFVHVMNAHQPHDQLTVLVPKCLRFIQHRHPGVRYNAVAFIGLLFLKGIQAAMPQADAFVRRLLMLGFDKDCKVHEQVCHVLAILLAYHVDRLVPYMFRIVEYVMIRMKDRNEDVALKARAALAFMAKPICKEALTPHFSNLVHNLVQGTKCSYSATERLEEEEPGTPRRLGSTRETRDDVNFGLFVPKKDNVFSEENMRSRSAFALRAISRVFNEELLTLLLPRLRQMLQDKDWVIMESGIFVLGVIAEGCMEDMDLYLPDLILFLIPIRSDRAAVRCTACWTLSRYYPWVLTKPQHLYLSPLVRQLLKWVLDDNEMVQEVACNALMTLEEKAKASIVPSVLSSKVDAVISSRSVGFHFMEKSDPLSSVWEPQERRLWKIVKVLRDSLSDNETRRLTARREVKKLGECADFNNYMVYILTAMEFQYEAAPKRGKLVLRKYANARSGASPLRVTVHDPVVLVTAALGYFITTHSEIDLTEWPELLPRLGELLDLQDDRICEGTFGALHKICRNFANAINARQRHDQLTVLIPKCLHFFQHDNPRVRYNAVAFIGLLFLNRTRAAMPQADAFVTSLLMLGFDNDCEVQKNVCRVLAILLEYYVDCLVPHMCSIADYFMIRMQDRNEDVALEARAAFAFMAKPICKEALTPHFSNLVNILVQGTKYSDSARGRLEGEGPGTPGTLGSTWKARDDVNCGLFVSKNVADDNVFYERNMRSRSALALEAISTVFNEELLTLLLPRLRQMLQDKDWVIMESGIFVLGVIAEGCMKDMDPYLPDLISLFLIPIRSDKAAVRSTACWTLSRYYPWVLSKPQHLYLGPLVRQLLMWVLDDYEMVQEVACNALMTLEEQAKSNIVPYVDSILNTLHIAFLKYRHSRFYMLYNAIEILADSVGSGIIRREFMTYHIRRLTYEWDDMTDCQVNLFCLLRCLGSVAAALKSKFFPFHAAVADRCLRIAHQGRQGSFAQAIRLRHSTTPKKPFTIVALEALGGLAQGLGRYMDHFVLNSGICELMVQCASDPVPEVRQATFYLLANFTRACSNSISSSASPFLPLLVENLNPEIKPLYNNAAWAIRELALTSTTNVEPHVYKISVKLVEIVDGRNTSESLRDDLTQGMNDLMRHHKEWYGGATQLRRFCKKLPPTLSRRVADTYDIL</sequence>
<accession>A0A9D4TA86</accession>
<evidence type="ECO:0000313" key="7">
    <source>
        <dbReference type="Proteomes" id="UP000821837"/>
    </source>
</evidence>
<keyword evidence="2" id="KW-0813">Transport</keyword>
<dbReference type="VEuPathDB" id="VectorBase:RSAN_047090"/>
<dbReference type="VEuPathDB" id="VectorBase:RSAN_028623"/>
<dbReference type="GO" id="GO:0005737">
    <property type="term" value="C:cytoplasm"/>
    <property type="evidence" value="ECO:0007669"/>
    <property type="project" value="UniProtKB-SubCell"/>
</dbReference>
<evidence type="ECO:0000256" key="3">
    <source>
        <dbReference type="ARBA" id="ARBA00022490"/>
    </source>
</evidence>
<evidence type="ECO:0000256" key="4">
    <source>
        <dbReference type="ARBA" id="ARBA00022737"/>
    </source>
</evidence>
<evidence type="ECO:0000256" key="5">
    <source>
        <dbReference type="ARBA" id="ARBA00022927"/>
    </source>
</evidence>
<reference evidence="6" key="1">
    <citation type="journal article" date="2020" name="Cell">
        <title>Large-Scale Comparative Analyses of Tick Genomes Elucidate Their Genetic Diversity and Vector Capacities.</title>
        <authorList>
            <consortium name="Tick Genome and Microbiome Consortium (TIGMIC)"/>
            <person name="Jia N."/>
            <person name="Wang J."/>
            <person name="Shi W."/>
            <person name="Du L."/>
            <person name="Sun Y."/>
            <person name="Zhan W."/>
            <person name="Jiang J.F."/>
            <person name="Wang Q."/>
            <person name="Zhang B."/>
            <person name="Ji P."/>
            <person name="Bell-Sakyi L."/>
            <person name="Cui X.M."/>
            <person name="Yuan T.T."/>
            <person name="Jiang B.G."/>
            <person name="Yang W.F."/>
            <person name="Lam T.T."/>
            <person name="Chang Q.C."/>
            <person name="Ding S.J."/>
            <person name="Wang X.J."/>
            <person name="Zhu J.G."/>
            <person name="Ruan X.D."/>
            <person name="Zhao L."/>
            <person name="Wei J.T."/>
            <person name="Ye R.Z."/>
            <person name="Que T.C."/>
            <person name="Du C.H."/>
            <person name="Zhou Y.H."/>
            <person name="Cheng J.X."/>
            <person name="Dai P.F."/>
            <person name="Guo W.B."/>
            <person name="Han X.H."/>
            <person name="Huang E.J."/>
            <person name="Li L.F."/>
            <person name="Wei W."/>
            <person name="Gao Y.C."/>
            <person name="Liu J.Z."/>
            <person name="Shao H.Z."/>
            <person name="Wang X."/>
            <person name="Wang C.C."/>
            <person name="Yang T.C."/>
            <person name="Huo Q.B."/>
            <person name="Li W."/>
            <person name="Chen H.Y."/>
            <person name="Chen S.E."/>
            <person name="Zhou L.G."/>
            <person name="Ni X.B."/>
            <person name="Tian J.H."/>
            <person name="Sheng Y."/>
            <person name="Liu T."/>
            <person name="Pan Y.S."/>
            <person name="Xia L.Y."/>
            <person name="Li J."/>
            <person name="Zhao F."/>
            <person name="Cao W.C."/>
        </authorList>
    </citation>
    <scope>NUCLEOTIDE SEQUENCE</scope>
    <source>
        <strain evidence="6">Rsan-2018</strain>
    </source>
</reference>
<comment type="caution">
    <text evidence="6">The sequence shown here is derived from an EMBL/GenBank/DDBJ whole genome shotgun (WGS) entry which is preliminary data.</text>
</comment>
<dbReference type="Gene3D" id="1.25.10.10">
    <property type="entry name" value="Leucine-rich Repeat Variant"/>
    <property type="match status" value="2"/>
</dbReference>
<organism evidence="6 7">
    <name type="scientific">Rhipicephalus sanguineus</name>
    <name type="common">Brown dog tick</name>
    <name type="synonym">Ixodes sanguineus</name>
    <dbReference type="NCBI Taxonomy" id="34632"/>
    <lineage>
        <taxon>Eukaryota</taxon>
        <taxon>Metazoa</taxon>
        <taxon>Ecdysozoa</taxon>
        <taxon>Arthropoda</taxon>
        <taxon>Chelicerata</taxon>
        <taxon>Arachnida</taxon>
        <taxon>Acari</taxon>
        <taxon>Parasitiformes</taxon>
        <taxon>Ixodida</taxon>
        <taxon>Ixodoidea</taxon>
        <taxon>Ixodidae</taxon>
        <taxon>Rhipicephalinae</taxon>
        <taxon>Rhipicephalus</taxon>
        <taxon>Rhipicephalus</taxon>
    </lineage>
</organism>
<dbReference type="InterPro" id="IPR011989">
    <property type="entry name" value="ARM-like"/>
</dbReference>
<dbReference type="GO" id="GO:0006606">
    <property type="term" value="P:protein import into nucleus"/>
    <property type="evidence" value="ECO:0007669"/>
    <property type="project" value="InterPro"/>
</dbReference>
<reference evidence="6" key="2">
    <citation type="submission" date="2021-09" db="EMBL/GenBank/DDBJ databases">
        <authorList>
            <person name="Jia N."/>
            <person name="Wang J."/>
            <person name="Shi W."/>
            <person name="Du L."/>
            <person name="Sun Y."/>
            <person name="Zhan W."/>
            <person name="Jiang J."/>
            <person name="Wang Q."/>
            <person name="Zhang B."/>
            <person name="Ji P."/>
            <person name="Sakyi L.B."/>
            <person name="Cui X."/>
            <person name="Yuan T."/>
            <person name="Jiang B."/>
            <person name="Yang W."/>
            <person name="Lam T.T.-Y."/>
            <person name="Chang Q."/>
            <person name="Ding S."/>
            <person name="Wang X."/>
            <person name="Zhu J."/>
            <person name="Ruan X."/>
            <person name="Zhao L."/>
            <person name="Wei J."/>
            <person name="Que T."/>
            <person name="Du C."/>
            <person name="Cheng J."/>
            <person name="Dai P."/>
            <person name="Han X."/>
            <person name="Huang E."/>
            <person name="Gao Y."/>
            <person name="Liu J."/>
            <person name="Shao H."/>
            <person name="Ye R."/>
            <person name="Li L."/>
            <person name="Wei W."/>
            <person name="Wang X."/>
            <person name="Wang C."/>
            <person name="Huo Q."/>
            <person name="Li W."/>
            <person name="Guo W."/>
            <person name="Chen H."/>
            <person name="Chen S."/>
            <person name="Zhou L."/>
            <person name="Zhou L."/>
            <person name="Ni X."/>
            <person name="Tian J."/>
            <person name="Zhou Y."/>
            <person name="Sheng Y."/>
            <person name="Liu T."/>
            <person name="Pan Y."/>
            <person name="Xia L."/>
            <person name="Li J."/>
            <person name="Zhao F."/>
            <person name="Cao W."/>
        </authorList>
    </citation>
    <scope>NUCLEOTIDE SEQUENCE</scope>
    <source>
        <strain evidence="6">Rsan-2018</strain>
        <tissue evidence="6">Larvae</tissue>
    </source>
</reference>
<comment type="subcellular location">
    <subcellularLocation>
        <location evidence="1">Cytoplasm</location>
    </subcellularLocation>
</comment>
<dbReference type="InterPro" id="IPR040122">
    <property type="entry name" value="Importin_beta"/>
</dbReference>
<dbReference type="EMBL" id="JABSTV010001245">
    <property type="protein sequence ID" value="KAH7983658.1"/>
    <property type="molecule type" value="Genomic_DNA"/>
</dbReference>
<keyword evidence="4" id="KW-0677">Repeat</keyword>
<keyword evidence="5" id="KW-0653">Protein transport</keyword>
<dbReference type="PANTHER" id="PTHR10527">
    <property type="entry name" value="IMPORTIN BETA"/>
    <property type="match status" value="1"/>
</dbReference>